<dbReference type="Gene3D" id="3.40.50.300">
    <property type="entry name" value="P-loop containing nucleotide triphosphate hydrolases"/>
    <property type="match status" value="1"/>
</dbReference>
<comment type="caution">
    <text evidence="1">The sequence shown here is derived from an EMBL/GenBank/DDBJ whole genome shotgun (WGS) entry which is preliminary data.</text>
</comment>
<gene>
    <name evidence="1" type="ORF">PN492_13615</name>
</gene>
<proteinExistence type="predicted"/>
<dbReference type="RefSeq" id="WP_271792272.1">
    <property type="nucleotide sequence ID" value="NZ_JAQMTU010000078.1"/>
</dbReference>
<organism evidence="1 2">
    <name type="scientific">Dolichospermum circinale CS-537/01</name>
    <dbReference type="NCBI Taxonomy" id="3021739"/>
    <lineage>
        <taxon>Bacteria</taxon>
        <taxon>Bacillati</taxon>
        <taxon>Cyanobacteriota</taxon>
        <taxon>Cyanophyceae</taxon>
        <taxon>Nostocales</taxon>
        <taxon>Aphanizomenonaceae</taxon>
        <taxon>Dolichospermum</taxon>
        <taxon>Dolichospermum circinale</taxon>
    </lineage>
</organism>
<name>A0ABT5A7Z2_9CYAN</name>
<dbReference type="SUPFAM" id="SSF52540">
    <property type="entry name" value="P-loop containing nucleoside triphosphate hydrolases"/>
    <property type="match status" value="1"/>
</dbReference>
<reference evidence="1 2" key="1">
    <citation type="submission" date="2023-01" db="EMBL/GenBank/DDBJ databases">
        <title>Genomes from the Australian National Cyanobacteria Reference Collection.</title>
        <authorList>
            <person name="Willis A."/>
            <person name="Lee E.M.F."/>
        </authorList>
    </citation>
    <scope>NUCLEOTIDE SEQUENCE [LARGE SCALE GENOMIC DNA]</scope>
    <source>
        <strain evidence="1 2">CS-537/01</strain>
    </source>
</reference>
<evidence type="ECO:0000313" key="1">
    <source>
        <dbReference type="EMBL" id="MDB9487573.1"/>
    </source>
</evidence>
<evidence type="ECO:0000313" key="2">
    <source>
        <dbReference type="Proteomes" id="UP001212123"/>
    </source>
</evidence>
<dbReference type="Proteomes" id="UP001212123">
    <property type="component" value="Unassembled WGS sequence"/>
</dbReference>
<sequence length="305" mass="35276">MIHQTSLIWGNQGGGKSWLARFIIQEKFKIGYRIIVLDPDSNRSEWQGVESYHDHESIEKMMRWYYDELIARYREFSQSNIPENEWRNRLWSQGKAITLVIEEATTYSSFIKDHEFLSNFGKYALTKSRKQEMPVLIIAHNNTQSCLFGISGLHNLVSKMLQVECLAEINKSSFKPISTGKARIKLDSSDEWLLIDLPKQDNKIINFGTPIKEISQGDNDELSISEILPDGLKSILNFAIEKQNWISIRDVLRKDFSTLKNHNSDKIRELFLILKSKGYGECRVVNSSFQFKVHGVEPLQVMPDS</sequence>
<accession>A0ABT5A7Z2</accession>
<dbReference type="InterPro" id="IPR027417">
    <property type="entry name" value="P-loop_NTPase"/>
</dbReference>
<dbReference type="EMBL" id="JAQMTU010000078">
    <property type="protein sequence ID" value="MDB9487573.1"/>
    <property type="molecule type" value="Genomic_DNA"/>
</dbReference>
<protein>
    <submittedName>
        <fullName evidence="1">Uncharacterized protein</fullName>
    </submittedName>
</protein>
<keyword evidence="2" id="KW-1185">Reference proteome</keyword>